<evidence type="ECO:0000256" key="1">
    <source>
        <dbReference type="ARBA" id="ARBA00003618"/>
    </source>
</evidence>
<evidence type="ECO:0000256" key="6">
    <source>
        <dbReference type="ARBA" id="ARBA00022840"/>
    </source>
</evidence>
<dbReference type="CDD" id="cd03241">
    <property type="entry name" value="ABC_RecN"/>
    <property type="match status" value="2"/>
</dbReference>
<keyword evidence="13" id="KW-1185">Reference proteome</keyword>
<keyword evidence="6" id="KW-0067">ATP-binding</keyword>
<dbReference type="GO" id="GO:0006310">
    <property type="term" value="P:DNA recombination"/>
    <property type="evidence" value="ECO:0007669"/>
    <property type="project" value="InterPro"/>
</dbReference>
<dbReference type="InterPro" id="IPR004604">
    <property type="entry name" value="DNA_recomb/repair_RecN"/>
</dbReference>
<evidence type="ECO:0000256" key="7">
    <source>
        <dbReference type="ARBA" id="ARBA00023204"/>
    </source>
</evidence>
<name>A0A221MCB9_9BACI</name>
<dbReference type="Gene3D" id="3.40.50.300">
    <property type="entry name" value="P-loop containing nucleotide triphosphate hydrolases"/>
    <property type="match status" value="2"/>
</dbReference>
<dbReference type="SUPFAM" id="SSF52540">
    <property type="entry name" value="P-loop containing nucleoside triphosphate hydrolases"/>
    <property type="match status" value="1"/>
</dbReference>
<dbReference type="FunFam" id="3.40.50.300:FF:000356">
    <property type="entry name" value="DNA repair protein RecN"/>
    <property type="match status" value="1"/>
</dbReference>
<dbReference type="EMBL" id="CP022437">
    <property type="protein sequence ID" value="ASN05295.1"/>
    <property type="molecule type" value="Genomic_DNA"/>
</dbReference>
<dbReference type="PANTHER" id="PTHR11059:SF0">
    <property type="entry name" value="DNA REPAIR PROTEIN RECN"/>
    <property type="match status" value="1"/>
</dbReference>
<dbReference type="GO" id="GO:0005524">
    <property type="term" value="F:ATP binding"/>
    <property type="evidence" value="ECO:0007669"/>
    <property type="project" value="UniProtKB-KW"/>
</dbReference>
<protein>
    <recommendedName>
        <fullName evidence="3 9">DNA repair protein RecN</fullName>
    </recommendedName>
    <alternativeName>
        <fullName evidence="8 9">Recombination protein N</fullName>
    </alternativeName>
</protein>
<evidence type="ECO:0000256" key="5">
    <source>
        <dbReference type="ARBA" id="ARBA00022763"/>
    </source>
</evidence>
<gene>
    <name evidence="12" type="primary">recN</name>
    <name evidence="12" type="ORF">CFK40_09855</name>
</gene>
<evidence type="ECO:0000256" key="4">
    <source>
        <dbReference type="ARBA" id="ARBA00022741"/>
    </source>
</evidence>
<keyword evidence="5 9" id="KW-0227">DNA damage</keyword>
<organism evidence="12 13">
    <name type="scientific">Virgibacillus necropolis</name>
    <dbReference type="NCBI Taxonomy" id="163877"/>
    <lineage>
        <taxon>Bacteria</taxon>
        <taxon>Bacillati</taxon>
        <taxon>Bacillota</taxon>
        <taxon>Bacilli</taxon>
        <taxon>Bacillales</taxon>
        <taxon>Bacillaceae</taxon>
        <taxon>Virgibacillus</taxon>
    </lineage>
</organism>
<keyword evidence="10" id="KW-0175">Coiled coil</keyword>
<dbReference type="PIRSF" id="PIRSF003128">
    <property type="entry name" value="RecN"/>
    <property type="match status" value="1"/>
</dbReference>
<dbReference type="GO" id="GO:0009432">
    <property type="term" value="P:SOS response"/>
    <property type="evidence" value="ECO:0007669"/>
    <property type="project" value="TreeGrafter"/>
</dbReference>
<comment type="function">
    <text evidence="1 9">May be involved in recombinational repair of damaged DNA.</text>
</comment>
<accession>A0A221MCB9</accession>
<dbReference type="InterPro" id="IPR003395">
    <property type="entry name" value="RecF/RecN/SMC_N"/>
</dbReference>
<reference evidence="12 13" key="1">
    <citation type="journal article" date="2003" name="Int. J. Syst. Evol. Microbiol.">
        <title>Virgibacillus carmonensis sp. nov., Virgibacillus necropolis sp. nov. and Virgibacillus picturae sp. nov., three novel species isolated from deteriorated mural paintings, transfer of the species of the genus salibacillus to Virgibacillus, as Virgibacillus marismortui comb. nov. and Virgibacillus salexigens comb. nov., and emended description of the genus Virgibacillus.</title>
        <authorList>
            <person name="Heyrman J."/>
            <person name="Logan N.A."/>
            <person name="Busse H.J."/>
            <person name="Balcaen A."/>
            <person name="Lebbe L."/>
            <person name="Rodriguez-Diaz M."/>
            <person name="Swings J."/>
            <person name="De Vos P."/>
        </authorList>
    </citation>
    <scope>NUCLEOTIDE SEQUENCE [LARGE SCALE GENOMIC DNA]</scope>
    <source>
        <strain evidence="12 13">LMG 19488</strain>
    </source>
</reference>
<dbReference type="RefSeq" id="WP_089532145.1">
    <property type="nucleotide sequence ID" value="NZ_CP022437.1"/>
</dbReference>
<dbReference type="Pfam" id="PF02463">
    <property type="entry name" value="SMC_N"/>
    <property type="match status" value="1"/>
</dbReference>
<evidence type="ECO:0000256" key="10">
    <source>
        <dbReference type="SAM" id="Coils"/>
    </source>
</evidence>
<dbReference type="OrthoDB" id="9806954at2"/>
<evidence type="ECO:0000313" key="13">
    <source>
        <dbReference type="Proteomes" id="UP000204391"/>
    </source>
</evidence>
<evidence type="ECO:0000256" key="8">
    <source>
        <dbReference type="ARBA" id="ARBA00033408"/>
    </source>
</evidence>
<dbReference type="AlphaFoldDB" id="A0A221MCB9"/>
<dbReference type="GO" id="GO:0006281">
    <property type="term" value="P:DNA repair"/>
    <property type="evidence" value="ECO:0007669"/>
    <property type="project" value="UniProtKB-KW"/>
</dbReference>
<evidence type="ECO:0000259" key="11">
    <source>
        <dbReference type="Pfam" id="PF02463"/>
    </source>
</evidence>
<dbReference type="GO" id="GO:0043590">
    <property type="term" value="C:bacterial nucleoid"/>
    <property type="evidence" value="ECO:0007669"/>
    <property type="project" value="TreeGrafter"/>
</dbReference>
<dbReference type="PANTHER" id="PTHR11059">
    <property type="entry name" value="DNA REPAIR PROTEIN RECN"/>
    <property type="match status" value="1"/>
</dbReference>
<feature type="domain" description="RecF/RecN/SMC N-terminal" evidence="11">
    <location>
        <begin position="2"/>
        <end position="523"/>
    </location>
</feature>
<sequence length="574" mass="65245">MLTELSIHDFAIIDNLSLTFHEGLTVLTGETGAGKSIIIDAVQLLVGGRGSVEFVRHGTTKAEIEGLFSIDNQKHPIFKIGKDFGIEIPDNMVVLQRTITSRGKSICRVNGKLVTLAILKEFGKTLIDIHSQHETQALMDPENHIGLLDLYDTQVINQAKLEYHKLYERLQLLQKRYKELSENEQEMAHRLDLLTFQMDELGQANLEPNEDTTLEEERSNLANFDRIYVGIQDAYNALYGDQKGIEWLSMAVQSLENNKNYDPFIAKKAEELANQFYMVEELSFDLRNYSDTLQYDPTRLNEIEERLSEINRLKKKYGSTVNEIIDYMGKIQEEMEEITNKDSHLAKLQGQINETKQDAYLEAKQLHDIRKKAAKELTKEIHYELKDLYLDKATFSIAFTSKEDIEAENGLNQALKLHKNGFDFITFLISTNPGEPLKELNKVASGGELSRIMLALKKIFAKHQGVTSVIFDEVDTGVSGRVAQAIAEKIIRVSEQSQVLCITHLPQVASMADTHNLIEKVEKDKRTITYVKELSKVQQIDELSRMITGAKLTETAKQHAKEMLLLADSIKQKI</sequence>
<comment type="similarity">
    <text evidence="2 9">Belongs to the RecN family.</text>
</comment>
<evidence type="ECO:0000256" key="9">
    <source>
        <dbReference type="PIRNR" id="PIRNR003128"/>
    </source>
</evidence>
<proteinExistence type="inferred from homology"/>
<keyword evidence="4" id="KW-0547">Nucleotide-binding</keyword>
<keyword evidence="7 9" id="KW-0234">DNA repair</keyword>
<evidence type="ECO:0000256" key="2">
    <source>
        <dbReference type="ARBA" id="ARBA00009441"/>
    </source>
</evidence>
<evidence type="ECO:0000256" key="3">
    <source>
        <dbReference type="ARBA" id="ARBA00021315"/>
    </source>
</evidence>
<dbReference type="NCBIfam" id="TIGR00634">
    <property type="entry name" value="recN"/>
    <property type="match status" value="1"/>
</dbReference>
<dbReference type="Proteomes" id="UP000204391">
    <property type="component" value="Chromosome"/>
</dbReference>
<dbReference type="FunFam" id="3.40.50.300:FF:000319">
    <property type="entry name" value="DNA repair protein RecN"/>
    <property type="match status" value="1"/>
</dbReference>
<feature type="coiled-coil region" evidence="10">
    <location>
        <begin position="156"/>
        <end position="190"/>
    </location>
</feature>
<dbReference type="KEGG" id="vne:CFK40_09855"/>
<dbReference type="InterPro" id="IPR027417">
    <property type="entry name" value="P-loop_NTPase"/>
</dbReference>
<evidence type="ECO:0000313" key="12">
    <source>
        <dbReference type="EMBL" id="ASN05295.1"/>
    </source>
</evidence>